<name>A0AAW5R2X6_9HYPH</name>
<feature type="transmembrane region" description="Helical" evidence="1">
    <location>
        <begin position="12"/>
        <end position="32"/>
    </location>
</feature>
<sequence length="64" mass="7021">MTPSHDDLVFLAKTAGLIWMMGFFVIVVVLAYRPSRRAAHERAARSILPGNAASNAARTPDERP</sequence>
<reference evidence="2 3" key="1">
    <citation type="submission" date="2022-04" db="EMBL/GenBank/DDBJ databases">
        <authorList>
            <person name="Ye Y.-Q."/>
            <person name="Du Z.-J."/>
        </authorList>
    </citation>
    <scope>NUCLEOTIDE SEQUENCE [LARGE SCALE GENOMIC DNA]</scope>
    <source>
        <strain evidence="2 3">A6E488</strain>
    </source>
</reference>
<keyword evidence="1" id="KW-0812">Transmembrane</keyword>
<keyword evidence="1" id="KW-0472">Membrane</keyword>
<evidence type="ECO:0000256" key="1">
    <source>
        <dbReference type="SAM" id="Phobius"/>
    </source>
</evidence>
<organism evidence="2 3">
    <name type="scientific">Microbaculum marinisediminis</name>
    <dbReference type="NCBI Taxonomy" id="2931392"/>
    <lineage>
        <taxon>Bacteria</taxon>
        <taxon>Pseudomonadati</taxon>
        <taxon>Pseudomonadota</taxon>
        <taxon>Alphaproteobacteria</taxon>
        <taxon>Hyphomicrobiales</taxon>
        <taxon>Tepidamorphaceae</taxon>
        <taxon>Microbaculum</taxon>
    </lineage>
</organism>
<dbReference type="RefSeq" id="WP_261617062.1">
    <property type="nucleotide sequence ID" value="NZ_JALIDZ010000007.1"/>
</dbReference>
<keyword evidence="1" id="KW-1133">Transmembrane helix</keyword>
<dbReference type="EMBL" id="JALIDZ010000007">
    <property type="protein sequence ID" value="MCT8973497.1"/>
    <property type="molecule type" value="Genomic_DNA"/>
</dbReference>
<comment type="caution">
    <text evidence="2">The sequence shown here is derived from an EMBL/GenBank/DDBJ whole genome shotgun (WGS) entry which is preliminary data.</text>
</comment>
<accession>A0AAW5R2X6</accession>
<protein>
    <submittedName>
        <fullName evidence="2">Cbb3-type cytochrome c oxidase subunit 3</fullName>
    </submittedName>
</protein>
<evidence type="ECO:0000313" key="3">
    <source>
        <dbReference type="Proteomes" id="UP001320898"/>
    </source>
</evidence>
<dbReference type="AlphaFoldDB" id="A0AAW5R2X6"/>
<keyword evidence="3" id="KW-1185">Reference proteome</keyword>
<dbReference type="InterPro" id="IPR008621">
    <property type="entry name" value="Cbb3-typ_cyt_oxidase_comp"/>
</dbReference>
<dbReference type="Proteomes" id="UP001320898">
    <property type="component" value="Unassembled WGS sequence"/>
</dbReference>
<dbReference type="Pfam" id="PF05545">
    <property type="entry name" value="FixQ"/>
    <property type="match status" value="1"/>
</dbReference>
<proteinExistence type="predicted"/>
<evidence type="ECO:0000313" key="2">
    <source>
        <dbReference type="EMBL" id="MCT8973497.1"/>
    </source>
</evidence>
<gene>
    <name evidence="2" type="ORF">MUB46_16665</name>
</gene>